<keyword evidence="6" id="KW-0804">Transcription</keyword>
<dbReference type="OMA" id="CEEDMML"/>
<dbReference type="InterPro" id="IPR036638">
    <property type="entry name" value="HLH_DNA-bd_sf"/>
</dbReference>
<dbReference type="PROSITE" id="PS50888">
    <property type="entry name" value="BHLH"/>
    <property type="match status" value="1"/>
</dbReference>
<dbReference type="GO" id="GO:0045944">
    <property type="term" value="P:positive regulation of transcription by RNA polymerase II"/>
    <property type="evidence" value="ECO:0007669"/>
    <property type="project" value="TreeGrafter"/>
</dbReference>
<evidence type="ECO:0000313" key="9">
    <source>
        <dbReference type="EnsemblMetazoa" id="MESCA001470-PA"/>
    </source>
</evidence>
<dbReference type="PANTHER" id="PTHR19290:SF169">
    <property type="entry name" value="PROTEIN ATONAL"/>
    <property type="match status" value="1"/>
</dbReference>
<keyword evidence="2" id="KW-0217">Developmental protein</keyword>
<keyword evidence="3" id="KW-0221">Differentiation</keyword>
<reference evidence="9" key="2">
    <citation type="submission" date="2015-06" db="UniProtKB">
        <authorList>
            <consortium name="EnsemblMetazoa"/>
        </authorList>
    </citation>
    <scope>IDENTIFICATION</scope>
</reference>
<evidence type="ECO:0000256" key="3">
    <source>
        <dbReference type="ARBA" id="ARBA00022782"/>
    </source>
</evidence>
<dbReference type="HOGENOM" id="CLU_1505158_0_0_1"/>
<dbReference type="Proteomes" id="UP000015102">
    <property type="component" value="Unassembled WGS sequence"/>
</dbReference>
<evidence type="ECO:0000256" key="1">
    <source>
        <dbReference type="ARBA" id="ARBA00004123"/>
    </source>
</evidence>
<dbReference type="GO" id="GO:0070888">
    <property type="term" value="F:E-box binding"/>
    <property type="evidence" value="ECO:0007669"/>
    <property type="project" value="TreeGrafter"/>
</dbReference>
<evidence type="ECO:0000259" key="8">
    <source>
        <dbReference type="PROSITE" id="PS50888"/>
    </source>
</evidence>
<dbReference type="GO" id="GO:0005634">
    <property type="term" value="C:nucleus"/>
    <property type="evidence" value="ECO:0007669"/>
    <property type="project" value="UniProtKB-SubCell"/>
</dbReference>
<evidence type="ECO:0000256" key="4">
    <source>
        <dbReference type="ARBA" id="ARBA00022902"/>
    </source>
</evidence>
<evidence type="ECO:0000256" key="5">
    <source>
        <dbReference type="ARBA" id="ARBA00023015"/>
    </source>
</evidence>
<keyword evidence="10" id="KW-1185">Reference proteome</keyword>
<protein>
    <recommendedName>
        <fullName evidence="8">BHLH domain-containing protein</fullName>
    </recommendedName>
</protein>
<dbReference type="FunFam" id="4.10.280.10:FF:000025">
    <property type="entry name" value="protein atonal homolog 7"/>
    <property type="match status" value="1"/>
</dbReference>
<keyword evidence="7" id="KW-0539">Nucleus</keyword>
<accession>T1GDS4</accession>
<comment type="subcellular location">
    <subcellularLocation>
        <location evidence="1">Nucleus</location>
    </subcellularLocation>
</comment>
<dbReference type="PANTHER" id="PTHR19290">
    <property type="entry name" value="BASIC HELIX-LOOP-HELIX PROTEIN NEUROGENIN-RELATED"/>
    <property type="match status" value="1"/>
</dbReference>
<keyword evidence="4" id="KW-0524">Neurogenesis</keyword>
<dbReference type="EMBL" id="CAQQ02114961">
    <property type="status" value="NOT_ANNOTATED_CDS"/>
    <property type="molecule type" value="Genomic_DNA"/>
</dbReference>
<name>T1GDS4_MEGSC</name>
<dbReference type="EnsemblMetazoa" id="MESCA001470-RA">
    <property type="protein sequence ID" value="MESCA001470-PA"/>
    <property type="gene ID" value="MESCA001470"/>
</dbReference>
<dbReference type="GO" id="GO:0061564">
    <property type="term" value="P:axon development"/>
    <property type="evidence" value="ECO:0007669"/>
    <property type="project" value="TreeGrafter"/>
</dbReference>
<dbReference type="GO" id="GO:0000981">
    <property type="term" value="F:DNA-binding transcription factor activity, RNA polymerase II-specific"/>
    <property type="evidence" value="ECO:0007669"/>
    <property type="project" value="TreeGrafter"/>
</dbReference>
<feature type="domain" description="BHLH" evidence="8">
    <location>
        <begin position="121"/>
        <end position="173"/>
    </location>
</feature>
<dbReference type="AlphaFoldDB" id="T1GDS4"/>
<dbReference type="GO" id="GO:0046982">
    <property type="term" value="F:protein heterodimerization activity"/>
    <property type="evidence" value="ECO:0007669"/>
    <property type="project" value="UniProtKB-ARBA"/>
</dbReference>
<dbReference type="InterPro" id="IPR011598">
    <property type="entry name" value="bHLH_dom"/>
</dbReference>
<dbReference type="SMART" id="SM00353">
    <property type="entry name" value="HLH"/>
    <property type="match status" value="1"/>
</dbReference>
<dbReference type="Pfam" id="PF00010">
    <property type="entry name" value="HLH"/>
    <property type="match status" value="1"/>
</dbReference>
<organism evidence="9 10">
    <name type="scientific">Megaselia scalaris</name>
    <name type="common">Humpbacked fly</name>
    <name type="synonym">Phora scalaris</name>
    <dbReference type="NCBI Taxonomy" id="36166"/>
    <lineage>
        <taxon>Eukaryota</taxon>
        <taxon>Metazoa</taxon>
        <taxon>Ecdysozoa</taxon>
        <taxon>Arthropoda</taxon>
        <taxon>Hexapoda</taxon>
        <taxon>Insecta</taxon>
        <taxon>Pterygota</taxon>
        <taxon>Neoptera</taxon>
        <taxon>Endopterygota</taxon>
        <taxon>Diptera</taxon>
        <taxon>Brachycera</taxon>
        <taxon>Muscomorpha</taxon>
        <taxon>Platypezoidea</taxon>
        <taxon>Phoridae</taxon>
        <taxon>Megaseliini</taxon>
        <taxon>Megaselia</taxon>
    </lineage>
</organism>
<sequence length="179" mass="20476">MYAQQANLPQLLMKEFQQTTQTCQPIVQKKKRTYNKKIPSAAPVAPAVVPKAEICDDTDLLNFNFSSSGIFSDSCEEDMMLFNDDDDFENDSKALNIPVEGEEVTGKKRRGKQVSPVIKKKRRLAANARERRRMQNLNQAFDRLRQYLPSLGNDRQLSKHETLQMAQTYITALGELLHQ</sequence>
<dbReference type="GO" id="GO:0016360">
    <property type="term" value="P:sensory organ precursor cell fate determination"/>
    <property type="evidence" value="ECO:0007669"/>
    <property type="project" value="UniProtKB-ARBA"/>
</dbReference>
<dbReference type="STRING" id="36166.T1GDS4"/>
<dbReference type="Gene3D" id="4.10.280.10">
    <property type="entry name" value="Helix-loop-helix DNA-binding domain"/>
    <property type="match status" value="1"/>
</dbReference>
<evidence type="ECO:0000256" key="2">
    <source>
        <dbReference type="ARBA" id="ARBA00022473"/>
    </source>
</evidence>
<dbReference type="InterPro" id="IPR050359">
    <property type="entry name" value="bHLH_transcription_factors"/>
</dbReference>
<dbReference type="SUPFAM" id="SSF47459">
    <property type="entry name" value="HLH, helix-loop-helix DNA-binding domain"/>
    <property type="match status" value="1"/>
</dbReference>
<evidence type="ECO:0000256" key="7">
    <source>
        <dbReference type="ARBA" id="ARBA00023242"/>
    </source>
</evidence>
<evidence type="ECO:0000313" key="10">
    <source>
        <dbReference type="Proteomes" id="UP000015102"/>
    </source>
</evidence>
<reference evidence="10" key="1">
    <citation type="submission" date="2013-02" db="EMBL/GenBank/DDBJ databases">
        <authorList>
            <person name="Hughes D."/>
        </authorList>
    </citation>
    <scope>NUCLEOTIDE SEQUENCE</scope>
    <source>
        <strain>Durham</strain>
        <strain evidence="10">NC isolate 2 -- Noor lab</strain>
    </source>
</reference>
<keyword evidence="5" id="KW-0805">Transcription regulation</keyword>
<proteinExistence type="predicted"/>
<evidence type="ECO:0000256" key="6">
    <source>
        <dbReference type="ARBA" id="ARBA00023163"/>
    </source>
</evidence>